<feature type="region of interest" description="Disordered" evidence="1">
    <location>
        <begin position="172"/>
        <end position="233"/>
    </location>
</feature>
<feature type="non-terminal residue" evidence="2">
    <location>
        <position position="1"/>
    </location>
</feature>
<evidence type="ECO:0000313" key="2">
    <source>
        <dbReference type="EMBL" id="CAA9413179.1"/>
    </source>
</evidence>
<reference evidence="2" key="1">
    <citation type="submission" date="2020-02" db="EMBL/GenBank/DDBJ databases">
        <authorList>
            <person name="Meier V. D."/>
        </authorList>
    </citation>
    <scope>NUCLEOTIDE SEQUENCE</scope>
    <source>
        <strain evidence="2">AVDCRST_MAG66</strain>
    </source>
</reference>
<feature type="compositionally biased region" description="Gly residues" evidence="1">
    <location>
        <begin position="222"/>
        <end position="233"/>
    </location>
</feature>
<sequence>ARRLERPPVHGRDRRVRPGDRAARRGDRGSALCEARPGGGGCPGRGAGGGAAARRALRAHGRVGDAAGRAAAPRVDRGAGAGRRALAAGQHVRVQLGDLRRRGGDLAGGAPAVDERRAHGGPVRAAPRGRADVHRPARALRRGRTRAAGAAVVLARRARHHDQRLLGPAARVRGGERAVPAAPRRPAGPPARGGRDGPAGLPRHDRRVPAVHLRRHHRRGVGRGGVGPVLGLGPQGDRGLRVLGGLRRLPARPRDRGLAHGAGGVDQHRGLRHRAVQPVLHQHGRGRAALLRRPGV</sequence>
<organism evidence="2">
    <name type="scientific">uncultured Pseudonocardia sp</name>
    <dbReference type="NCBI Taxonomy" id="211455"/>
    <lineage>
        <taxon>Bacteria</taxon>
        <taxon>Bacillati</taxon>
        <taxon>Actinomycetota</taxon>
        <taxon>Actinomycetes</taxon>
        <taxon>Pseudonocardiales</taxon>
        <taxon>Pseudonocardiaceae</taxon>
        <taxon>Pseudonocardia</taxon>
        <taxon>environmental samples</taxon>
    </lineage>
</organism>
<accession>A0A6J4PFM0</accession>
<feature type="region of interest" description="Disordered" evidence="1">
    <location>
        <begin position="1"/>
        <end position="50"/>
    </location>
</feature>
<feature type="compositionally biased region" description="Basic residues" evidence="1">
    <location>
        <begin position="212"/>
        <end position="221"/>
    </location>
</feature>
<feature type="compositionally biased region" description="Gly residues" evidence="1">
    <location>
        <begin position="37"/>
        <end position="50"/>
    </location>
</feature>
<proteinExistence type="predicted"/>
<feature type="non-terminal residue" evidence="2">
    <location>
        <position position="296"/>
    </location>
</feature>
<gene>
    <name evidence="2" type="ORF">AVDCRST_MAG66-2188</name>
</gene>
<name>A0A6J4PFM0_9PSEU</name>
<protein>
    <submittedName>
        <fullName evidence="2">Cytochrome c-type biogenesis protein CcsA/ResC</fullName>
    </submittedName>
</protein>
<dbReference type="EMBL" id="CADCUS010000318">
    <property type="protein sequence ID" value="CAA9413179.1"/>
    <property type="molecule type" value="Genomic_DNA"/>
</dbReference>
<dbReference type="AlphaFoldDB" id="A0A6J4PFM0"/>
<feature type="region of interest" description="Disordered" evidence="1">
    <location>
        <begin position="101"/>
        <end position="144"/>
    </location>
</feature>
<feature type="compositionally biased region" description="Basic and acidic residues" evidence="1">
    <location>
        <begin position="1"/>
        <end position="28"/>
    </location>
</feature>
<evidence type="ECO:0000256" key="1">
    <source>
        <dbReference type="SAM" id="MobiDB-lite"/>
    </source>
</evidence>